<keyword evidence="3" id="KW-1185">Reference proteome</keyword>
<name>A0ABY9DZ53_VITVI</name>
<dbReference type="EMBL" id="CP126666">
    <property type="protein sequence ID" value="WKA12189.1"/>
    <property type="molecule type" value="Genomic_DNA"/>
</dbReference>
<feature type="compositionally biased region" description="Low complexity" evidence="1">
    <location>
        <begin position="69"/>
        <end position="81"/>
    </location>
</feature>
<accession>A0ABY9DZ53</accession>
<evidence type="ECO:0000313" key="2">
    <source>
        <dbReference type="EMBL" id="WKA12189.1"/>
    </source>
</evidence>
<sequence>MQRIPQTQARERTHAPSMASPRRTRPRAQAVCPCSSSNHPGSFRCSRHKPAIPIETLRRSRSDKEILRRALSPRSRQSSQRWWNFRPTPSRLRNMSLA</sequence>
<reference evidence="2 3" key="1">
    <citation type="journal article" date="2023" name="Hortic Res">
        <title>The complete reference genome for grapevine (Vitis vinifera L.) genetics and breeding.</title>
        <authorList>
            <person name="Shi X."/>
            <person name="Cao S."/>
            <person name="Wang X."/>
            <person name="Huang S."/>
            <person name="Wang Y."/>
            <person name="Liu Z."/>
            <person name="Liu W."/>
            <person name="Leng X."/>
            <person name="Peng Y."/>
            <person name="Wang N."/>
            <person name="Wang Y."/>
            <person name="Ma Z."/>
            <person name="Xu X."/>
            <person name="Zhang F."/>
            <person name="Xue H."/>
            <person name="Zhong H."/>
            <person name="Wang Y."/>
            <person name="Zhang K."/>
            <person name="Velt A."/>
            <person name="Avia K."/>
            <person name="Holtgrawe D."/>
            <person name="Grimplet J."/>
            <person name="Matus J.T."/>
            <person name="Ware D."/>
            <person name="Wu X."/>
            <person name="Wang H."/>
            <person name="Liu C."/>
            <person name="Fang Y."/>
            <person name="Rustenholz C."/>
            <person name="Cheng Z."/>
            <person name="Xiao H."/>
            <person name="Zhou Y."/>
        </authorList>
    </citation>
    <scope>NUCLEOTIDE SEQUENCE [LARGE SCALE GENOMIC DNA]</scope>
    <source>
        <strain evidence="3">cv. Pinot noir / PN40024</strain>
        <tissue evidence="2">Leaf</tissue>
    </source>
</reference>
<dbReference type="Proteomes" id="UP001227230">
    <property type="component" value="Chromosome 19"/>
</dbReference>
<feature type="region of interest" description="Disordered" evidence="1">
    <location>
        <begin position="65"/>
        <end position="98"/>
    </location>
</feature>
<organism evidence="2 3">
    <name type="scientific">Vitis vinifera</name>
    <name type="common">Grape</name>
    <dbReference type="NCBI Taxonomy" id="29760"/>
    <lineage>
        <taxon>Eukaryota</taxon>
        <taxon>Viridiplantae</taxon>
        <taxon>Streptophyta</taxon>
        <taxon>Embryophyta</taxon>
        <taxon>Tracheophyta</taxon>
        <taxon>Spermatophyta</taxon>
        <taxon>Magnoliopsida</taxon>
        <taxon>eudicotyledons</taxon>
        <taxon>Gunneridae</taxon>
        <taxon>Pentapetalae</taxon>
        <taxon>rosids</taxon>
        <taxon>Vitales</taxon>
        <taxon>Vitaceae</taxon>
        <taxon>Viteae</taxon>
        <taxon>Vitis</taxon>
    </lineage>
</organism>
<feature type="region of interest" description="Disordered" evidence="1">
    <location>
        <begin position="1"/>
        <end position="49"/>
    </location>
</feature>
<proteinExistence type="predicted"/>
<evidence type="ECO:0000256" key="1">
    <source>
        <dbReference type="SAM" id="MobiDB-lite"/>
    </source>
</evidence>
<evidence type="ECO:0000313" key="3">
    <source>
        <dbReference type="Proteomes" id="UP001227230"/>
    </source>
</evidence>
<protein>
    <submittedName>
        <fullName evidence="2">Uncharacterized protein</fullName>
    </submittedName>
</protein>
<gene>
    <name evidence="2" type="ORF">VitviT2T_029605</name>
</gene>